<dbReference type="EMBL" id="JBJJXI010000098">
    <property type="protein sequence ID" value="KAL3393370.1"/>
    <property type="molecule type" value="Genomic_DNA"/>
</dbReference>
<gene>
    <name evidence="2" type="ORF">TKK_012237</name>
</gene>
<name>A0ABD2WJY6_9HYME</name>
<sequence length="87" mass="9655">MIDEALAGGGFRSAFAQSMHEEMGNSAPVELQMPSPAPSTPEGTLQFLRKRRIIRRQLLQMNAVTSSQDAAEREAQPEQRSIPLYII</sequence>
<evidence type="ECO:0000256" key="1">
    <source>
        <dbReference type="SAM" id="MobiDB-lite"/>
    </source>
</evidence>
<comment type="caution">
    <text evidence="2">The sequence shown here is derived from an EMBL/GenBank/DDBJ whole genome shotgun (WGS) entry which is preliminary data.</text>
</comment>
<evidence type="ECO:0000313" key="2">
    <source>
        <dbReference type="EMBL" id="KAL3393370.1"/>
    </source>
</evidence>
<protein>
    <submittedName>
        <fullName evidence="2">Uncharacterized protein</fullName>
    </submittedName>
</protein>
<accession>A0ABD2WJY6</accession>
<proteinExistence type="predicted"/>
<organism evidence="2 3">
    <name type="scientific">Trichogramma kaykai</name>
    <dbReference type="NCBI Taxonomy" id="54128"/>
    <lineage>
        <taxon>Eukaryota</taxon>
        <taxon>Metazoa</taxon>
        <taxon>Ecdysozoa</taxon>
        <taxon>Arthropoda</taxon>
        <taxon>Hexapoda</taxon>
        <taxon>Insecta</taxon>
        <taxon>Pterygota</taxon>
        <taxon>Neoptera</taxon>
        <taxon>Endopterygota</taxon>
        <taxon>Hymenoptera</taxon>
        <taxon>Apocrita</taxon>
        <taxon>Proctotrupomorpha</taxon>
        <taxon>Chalcidoidea</taxon>
        <taxon>Trichogrammatidae</taxon>
        <taxon>Trichogramma</taxon>
    </lineage>
</organism>
<dbReference type="Proteomes" id="UP001627154">
    <property type="component" value="Unassembled WGS sequence"/>
</dbReference>
<reference evidence="2 3" key="1">
    <citation type="journal article" date="2024" name="bioRxiv">
        <title>A reference genome for Trichogramma kaykai: A tiny desert-dwelling parasitoid wasp with competing sex-ratio distorters.</title>
        <authorList>
            <person name="Culotta J."/>
            <person name="Lindsey A.R."/>
        </authorList>
    </citation>
    <scope>NUCLEOTIDE SEQUENCE [LARGE SCALE GENOMIC DNA]</scope>
    <source>
        <strain evidence="2 3">KSX58</strain>
    </source>
</reference>
<keyword evidence="3" id="KW-1185">Reference proteome</keyword>
<feature type="region of interest" description="Disordered" evidence="1">
    <location>
        <begin position="64"/>
        <end position="87"/>
    </location>
</feature>
<evidence type="ECO:0000313" key="3">
    <source>
        <dbReference type="Proteomes" id="UP001627154"/>
    </source>
</evidence>
<dbReference type="AlphaFoldDB" id="A0ABD2WJY6"/>